<sequence length="72" mass="7754">MSQARLPSPHALALAVRLHFQFMASSTLRGAASVALVLASLMGAGEVWASEPHRLGMDMNPRLQMQELALVI</sequence>
<name>A0A084SUA9_9BACT</name>
<gene>
    <name evidence="1" type="ORF">Q664_17110</name>
</gene>
<reference evidence="1 2" key="1">
    <citation type="submission" date="2014-07" db="EMBL/GenBank/DDBJ databases">
        <title>Draft Genome Sequence of Gephyronic Acid Producer, Cystobacter violaceus Strain Cb vi76.</title>
        <authorList>
            <person name="Stevens D.C."/>
            <person name="Young J."/>
            <person name="Carmichael R."/>
            <person name="Tan J."/>
            <person name="Taylor R.E."/>
        </authorList>
    </citation>
    <scope>NUCLEOTIDE SEQUENCE [LARGE SCALE GENOMIC DNA]</scope>
    <source>
        <strain evidence="1 2">Cb vi76</strain>
    </source>
</reference>
<dbReference type="AlphaFoldDB" id="A0A084SUA9"/>
<dbReference type="EMBL" id="JPMI01000109">
    <property type="protein sequence ID" value="KFA92044.1"/>
    <property type="molecule type" value="Genomic_DNA"/>
</dbReference>
<protein>
    <submittedName>
        <fullName evidence="1">Uncharacterized protein</fullName>
    </submittedName>
</protein>
<proteinExistence type="predicted"/>
<comment type="caution">
    <text evidence="1">The sequence shown here is derived from an EMBL/GenBank/DDBJ whole genome shotgun (WGS) entry which is preliminary data.</text>
</comment>
<evidence type="ECO:0000313" key="1">
    <source>
        <dbReference type="EMBL" id="KFA92044.1"/>
    </source>
</evidence>
<organism evidence="1 2">
    <name type="scientific">Archangium violaceum Cb vi76</name>
    <dbReference type="NCBI Taxonomy" id="1406225"/>
    <lineage>
        <taxon>Bacteria</taxon>
        <taxon>Pseudomonadati</taxon>
        <taxon>Myxococcota</taxon>
        <taxon>Myxococcia</taxon>
        <taxon>Myxococcales</taxon>
        <taxon>Cystobacterineae</taxon>
        <taxon>Archangiaceae</taxon>
        <taxon>Archangium</taxon>
    </lineage>
</organism>
<dbReference type="Proteomes" id="UP000028547">
    <property type="component" value="Unassembled WGS sequence"/>
</dbReference>
<evidence type="ECO:0000313" key="2">
    <source>
        <dbReference type="Proteomes" id="UP000028547"/>
    </source>
</evidence>
<accession>A0A084SUA9</accession>